<feature type="binding site" evidence="3">
    <location>
        <begin position="288"/>
        <end position="290"/>
    </location>
    <ligand>
        <name>substrate</name>
    </ligand>
</feature>
<comment type="caution">
    <text evidence="5">The sequence shown here is derived from an EMBL/GenBank/DDBJ whole genome shotgun (WGS) entry which is preliminary data.</text>
</comment>
<gene>
    <name evidence="5" type="ORF">GCM10007100_00970</name>
</gene>
<sequence>MVPTLRASEIEACWHRIVRCEIASAEPCKTRTLIFPIGVWREICFLVLTMKLIRRTTFSRMKLRLARLYGPEMAEELADRLYMLIGRYGVQPRDGYEMGADAINWTEQDVVLITYGDMIRRKGEKPLATLKNFCDRRLRDAINGVHILPFSPSSSDGGFSVIDYREVEPALGGWNEVQRIGRDYKLMVDLVLNHCSRESEWFQNYVRGIAPYDRYFIEEEPGQEWLKDVTRPRPHDLLSPTETPEGLKHIWTTFSADQVDVNWESPDVLFDFLDILLDYVARGAKIVRLDAVAFLWKKKDTNCIHLPETHEVIKLFRDVLRTVAPHVILLTETNVPHEENISYFGEGDEAQMVYQFALPPLLLHALLKGDSQYLQKWASGLGDLPEGCSYFNFTASHDGVGVRPLSGLIPESERDWMIERVKERDGLVSYRAMPDGSQSPYEMNVTYRSALEVIGNPELGARRFICSQAVMLAMAGIPGIYFHSIVGEHNWTEGPQREGGERRDINRRRLSWREVEELLDDPEGESGWIANVYASMLRVRRSCSAFHPDAGQDIIPTAGNLFAILRTSLDSERKVLCVFNFAEAEEPLDQAWVTEILGHEPTRNLLRRKRKLDSTDWNLGGYECVWFE</sequence>
<evidence type="ECO:0000259" key="4">
    <source>
        <dbReference type="SMART" id="SM00642"/>
    </source>
</evidence>
<dbReference type="PANTHER" id="PTHR38784:SF1">
    <property type="entry name" value="SUCROSE PHOSPHORYLASE"/>
    <property type="match status" value="1"/>
</dbReference>
<proteinExistence type="predicted"/>
<reference evidence="5" key="1">
    <citation type="journal article" date="2014" name="Int. J. Syst. Evol. Microbiol.">
        <title>Complete genome sequence of Corynebacterium casei LMG S-19264T (=DSM 44701T), isolated from a smear-ripened cheese.</title>
        <authorList>
            <consortium name="US DOE Joint Genome Institute (JGI-PGF)"/>
            <person name="Walter F."/>
            <person name="Albersmeier A."/>
            <person name="Kalinowski J."/>
            <person name="Ruckert C."/>
        </authorList>
    </citation>
    <scope>NUCLEOTIDE SEQUENCE</scope>
    <source>
        <strain evidence="5">KCTC 12988</strain>
    </source>
</reference>
<dbReference type="Pfam" id="PF00128">
    <property type="entry name" value="Alpha-amylase"/>
    <property type="match status" value="1"/>
</dbReference>
<accession>A0A918TBY9</accession>
<evidence type="ECO:0000256" key="3">
    <source>
        <dbReference type="PIRSR" id="PIRSR003059-2"/>
    </source>
</evidence>
<evidence type="ECO:0000313" key="5">
    <source>
        <dbReference type="EMBL" id="GHC40338.1"/>
    </source>
</evidence>
<dbReference type="InterPro" id="IPR033746">
    <property type="entry name" value="GGa_phosphorylase"/>
</dbReference>
<dbReference type="Gene3D" id="3.20.20.80">
    <property type="entry name" value="Glycosidases"/>
    <property type="match status" value="1"/>
</dbReference>
<dbReference type="CDD" id="cd11356">
    <property type="entry name" value="AmyAc_Sucrose_phosphorylase-like_1"/>
    <property type="match status" value="1"/>
</dbReference>
<dbReference type="Gene3D" id="3.90.400.10">
    <property type="entry name" value="Oligo-1,6-glucosidase, Domain 2"/>
    <property type="match status" value="1"/>
</dbReference>
<dbReference type="InterPro" id="IPR017853">
    <property type="entry name" value="GH"/>
</dbReference>
<dbReference type="PANTHER" id="PTHR38784">
    <property type="entry name" value="SUCROSE PHOSPHORYLASE"/>
    <property type="match status" value="1"/>
</dbReference>
<dbReference type="InterPro" id="IPR045857">
    <property type="entry name" value="O16G_dom_2"/>
</dbReference>
<keyword evidence="1" id="KW-0328">Glycosyltransferase</keyword>
<evidence type="ECO:0000256" key="2">
    <source>
        <dbReference type="ARBA" id="ARBA00022679"/>
    </source>
</evidence>
<organism evidence="5 6">
    <name type="scientific">Roseibacillus persicicus</name>
    <dbReference type="NCBI Taxonomy" id="454148"/>
    <lineage>
        <taxon>Bacteria</taxon>
        <taxon>Pseudomonadati</taxon>
        <taxon>Verrucomicrobiota</taxon>
        <taxon>Verrucomicrobiia</taxon>
        <taxon>Verrucomicrobiales</taxon>
        <taxon>Verrucomicrobiaceae</taxon>
        <taxon>Roseibacillus</taxon>
    </lineage>
</organism>
<dbReference type="GO" id="GO:0016757">
    <property type="term" value="F:glycosyltransferase activity"/>
    <property type="evidence" value="ECO:0007669"/>
    <property type="project" value="UniProtKB-KW"/>
</dbReference>
<dbReference type="InterPro" id="IPR016377">
    <property type="entry name" value="Sucrose_GGa_phosphorylase-rel"/>
</dbReference>
<feature type="binding site" evidence="3">
    <location>
        <position position="503"/>
    </location>
    <ligand>
        <name>substrate</name>
    </ligand>
</feature>
<reference evidence="5" key="2">
    <citation type="submission" date="2020-09" db="EMBL/GenBank/DDBJ databases">
        <authorList>
            <person name="Sun Q."/>
            <person name="Kim S."/>
        </authorList>
    </citation>
    <scope>NUCLEOTIDE SEQUENCE</scope>
    <source>
        <strain evidence="5">KCTC 12988</strain>
    </source>
</reference>
<keyword evidence="6" id="KW-1185">Reference proteome</keyword>
<keyword evidence="2" id="KW-0808">Transferase</keyword>
<dbReference type="SMART" id="SM00642">
    <property type="entry name" value="Aamy"/>
    <property type="match status" value="1"/>
</dbReference>
<name>A0A918TBY9_9BACT</name>
<feature type="binding site" evidence="3">
    <location>
        <position position="156"/>
    </location>
    <ligand>
        <name>substrate</name>
    </ligand>
</feature>
<dbReference type="SUPFAM" id="SSF51445">
    <property type="entry name" value="(Trans)glycosidases"/>
    <property type="match status" value="1"/>
</dbReference>
<evidence type="ECO:0000256" key="1">
    <source>
        <dbReference type="ARBA" id="ARBA00022676"/>
    </source>
</evidence>
<dbReference type="InterPro" id="IPR006047">
    <property type="entry name" value="GH13_cat_dom"/>
</dbReference>
<feature type="domain" description="Glycosyl hydrolase family 13 catalytic" evidence="4">
    <location>
        <begin position="127"/>
        <end position="540"/>
    </location>
</feature>
<dbReference type="PIRSF" id="PIRSF003059">
    <property type="entry name" value="Sucrose_phosphorylase"/>
    <property type="match status" value="1"/>
</dbReference>
<protein>
    <submittedName>
        <fullName evidence="5">Sucrose phosphorylase</fullName>
    </submittedName>
</protein>
<dbReference type="EMBL" id="BMXI01000001">
    <property type="protein sequence ID" value="GHC40338.1"/>
    <property type="molecule type" value="Genomic_DNA"/>
</dbReference>
<feature type="binding site" evidence="3">
    <location>
        <position position="194"/>
    </location>
    <ligand>
        <name>substrate</name>
    </ligand>
</feature>
<feature type="binding site" evidence="3">
    <location>
        <begin position="397"/>
        <end position="398"/>
    </location>
    <ligand>
        <name>substrate</name>
    </ligand>
</feature>
<evidence type="ECO:0000313" key="6">
    <source>
        <dbReference type="Proteomes" id="UP000644507"/>
    </source>
</evidence>
<dbReference type="AlphaFoldDB" id="A0A918TBY9"/>
<dbReference type="GO" id="GO:0005975">
    <property type="term" value="P:carbohydrate metabolic process"/>
    <property type="evidence" value="ECO:0007669"/>
    <property type="project" value="InterPro"/>
</dbReference>
<dbReference type="Proteomes" id="UP000644507">
    <property type="component" value="Unassembled WGS sequence"/>
</dbReference>